<keyword evidence="2" id="KW-0378">Hydrolase</keyword>
<sequence>MIIFRHCYKLVETSYLSSNRYALFFFLRLSVNSTLTLALRTVSTIPLTLPAMSSKRGLCHVATPDSSLTWYYSYQYKPSLGYENGKMKFIKSGSMIEYVLGFNDPDGPHKYGGSDVPADLAARRWKAEIEPLKKLGVKLGAPALEYWFRESDGGDGKPYRTGYGHASELTVWVPEWGFPQQSVKDTHAFYNISTEWFDRMENITHYSYFGAFRSDGEMTDIGSWYLGGKATNNVTRGTAVRATLFAGWI</sequence>
<protein>
    <submittedName>
        <fullName evidence="2">Glycoside hydrolase family 128 protein</fullName>
    </submittedName>
</protein>
<dbReference type="PANTHER" id="PTHR34154:SF3">
    <property type="entry name" value="ALKALI-SENSITIVE LINKAGE PROTEIN 1"/>
    <property type="match status" value="1"/>
</dbReference>
<accession>A0A6A6EW50</accession>
<gene>
    <name evidence="2" type="ORF">K469DRAFT_734064</name>
</gene>
<feature type="domain" description="Asl1-like glycosyl hydrolase catalytic" evidence="1">
    <location>
        <begin position="167"/>
        <end position="225"/>
    </location>
</feature>
<dbReference type="PANTHER" id="PTHR34154">
    <property type="entry name" value="ALKALI-SENSITIVE LINKAGE PROTEIN 1"/>
    <property type="match status" value="1"/>
</dbReference>
<dbReference type="InterPro" id="IPR024655">
    <property type="entry name" value="Asl1_glyco_hydro_catalytic"/>
</dbReference>
<dbReference type="InterPro" id="IPR053183">
    <property type="entry name" value="ASL1"/>
</dbReference>
<dbReference type="OrthoDB" id="43654at2759"/>
<reference evidence="2" key="1">
    <citation type="journal article" date="2020" name="Stud. Mycol.">
        <title>101 Dothideomycetes genomes: a test case for predicting lifestyles and emergence of pathogens.</title>
        <authorList>
            <person name="Haridas S."/>
            <person name="Albert R."/>
            <person name="Binder M."/>
            <person name="Bloem J."/>
            <person name="Labutti K."/>
            <person name="Salamov A."/>
            <person name="Andreopoulos B."/>
            <person name="Baker S."/>
            <person name="Barry K."/>
            <person name="Bills G."/>
            <person name="Bluhm B."/>
            <person name="Cannon C."/>
            <person name="Castanera R."/>
            <person name="Culley D."/>
            <person name="Daum C."/>
            <person name="Ezra D."/>
            <person name="Gonzalez J."/>
            <person name="Henrissat B."/>
            <person name="Kuo A."/>
            <person name="Liang C."/>
            <person name="Lipzen A."/>
            <person name="Lutzoni F."/>
            <person name="Magnuson J."/>
            <person name="Mondo S."/>
            <person name="Nolan M."/>
            <person name="Ohm R."/>
            <person name="Pangilinan J."/>
            <person name="Park H.-J."/>
            <person name="Ramirez L."/>
            <person name="Alfaro M."/>
            <person name="Sun H."/>
            <person name="Tritt A."/>
            <person name="Yoshinaga Y."/>
            <person name="Zwiers L.-H."/>
            <person name="Turgeon B."/>
            <person name="Goodwin S."/>
            <person name="Spatafora J."/>
            <person name="Crous P."/>
            <person name="Grigoriev I."/>
        </authorList>
    </citation>
    <scope>NUCLEOTIDE SEQUENCE</scope>
    <source>
        <strain evidence="2">CBS 207.26</strain>
    </source>
</reference>
<dbReference type="Pfam" id="PF11790">
    <property type="entry name" value="Glyco_hydro_cc"/>
    <property type="match status" value="2"/>
</dbReference>
<dbReference type="GO" id="GO:0016787">
    <property type="term" value="F:hydrolase activity"/>
    <property type="evidence" value="ECO:0007669"/>
    <property type="project" value="UniProtKB-KW"/>
</dbReference>
<evidence type="ECO:0000313" key="3">
    <source>
        <dbReference type="Proteomes" id="UP000800200"/>
    </source>
</evidence>
<dbReference type="Proteomes" id="UP000800200">
    <property type="component" value="Unassembled WGS sequence"/>
</dbReference>
<proteinExistence type="predicted"/>
<name>A0A6A6EW50_9PEZI</name>
<evidence type="ECO:0000259" key="1">
    <source>
        <dbReference type="Pfam" id="PF11790"/>
    </source>
</evidence>
<keyword evidence="3" id="KW-1185">Reference proteome</keyword>
<feature type="domain" description="Asl1-like glycosyl hydrolase catalytic" evidence="1">
    <location>
        <begin position="66"/>
        <end position="145"/>
    </location>
</feature>
<organism evidence="2 3">
    <name type="scientific">Zopfia rhizophila CBS 207.26</name>
    <dbReference type="NCBI Taxonomy" id="1314779"/>
    <lineage>
        <taxon>Eukaryota</taxon>
        <taxon>Fungi</taxon>
        <taxon>Dikarya</taxon>
        <taxon>Ascomycota</taxon>
        <taxon>Pezizomycotina</taxon>
        <taxon>Dothideomycetes</taxon>
        <taxon>Dothideomycetes incertae sedis</taxon>
        <taxon>Zopfiaceae</taxon>
        <taxon>Zopfia</taxon>
    </lineage>
</organism>
<dbReference type="GO" id="GO:0071966">
    <property type="term" value="P:fungal-type cell wall polysaccharide metabolic process"/>
    <property type="evidence" value="ECO:0007669"/>
    <property type="project" value="TreeGrafter"/>
</dbReference>
<dbReference type="EMBL" id="ML994610">
    <property type="protein sequence ID" value="KAF2195435.1"/>
    <property type="molecule type" value="Genomic_DNA"/>
</dbReference>
<dbReference type="GO" id="GO:0009277">
    <property type="term" value="C:fungal-type cell wall"/>
    <property type="evidence" value="ECO:0007669"/>
    <property type="project" value="TreeGrafter"/>
</dbReference>
<dbReference type="AlphaFoldDB" id="A0A6A6EW50"/>
<evidence type="ECO:0000313" key="2">
    <source>
        <dbReference type="EMBL" id="KAF2195435.1"/>
    </source>
</evidence>